<evidence type="ECO:0000313" key="2">
    <source>
        <dbReference type="EMBL" id="QEE16158.1"/>
    </source>
</evidence>
<feature type="domain" description="Ketopantoate reductase N-terminal" evidence="1">
    <location>
        <begin position="3"/>
        <end position="172"/>
    </location>
</feature>
<keyword evidence="3" id="KW-1185">Reference proteome</keyword>
<proteinExistence type="predicted"/>
<organism evidence="2 3">
    <name type="scientific">Promethearchaeum syntrophicum</name>
    <dbReference type="NCBI Taxonomy" id="2594042"/>
    <lineage>
        <taxon>Archaea</taxon>
        <taxon>Promethearchaeati</taxon>
        <taxon>Promethearchaeota</taxon>
        <taxon>Promethearchaeia</taxon>
        <taxon>Promethearchaeales</taxon>
        <taxon>Promethearchaeaceae</taxon>
        <taxon>Promethearchaeum</taxon>
    </lineage>
</organism>
<dbReference type="Gene3D" id="3.40.50.720">
    <property type="entry name" value="NAD(P)-binding Rossmann-like Domain"/>
    <property type="match status" value="1"/>
</dbReference>
<dbReference type="EMBL" id="CP042905">
    <property type="protein sequence ID" value="QEE16158.1"/>
    <property type="molecule type" value="Genomic_DNA"/>
</dbReference>
<accession>A0A5B9DA63</accession>
<dbReference type="AlphaFoldDB" id="A0A5B9DA63"/>
<reference evidence="2 3" key="1">
    <citation type="journal article" date="2020" name="Nature">
        <title>Isolation of an archaeon at the prokaryote-eukaryote interface.</title>
        <authorList>
            <person name="Imachi H."/>
            <person name="Nobu M.K."/>
            <person name="Nakahara N."/>
            <person name="Morono Y."/>
            <person name="Ogawara M."/>
            <person name="Takaki Y."/>
            <person name="Takano Y."/>
            <person name="Uematsu K."/>
            <person name="Ikuta T."/>
            <person name="Ito M."/>
            <person name="Matsui Y."/>
            <person name="Miyazaki M."/>
            <person name="Murata K."/>
            <person name="Saito Y."/>
            <person name="Sakai S."/>
            <person name="Song C."/>
            <person name="Tasumi E."/>
            <person name="Yamanaka Y."/>
            <person name="Yamaguchi T."/>
            <person name="Kamagata Y."/>
            <person name="Tamaki H."/>
            <person name="Takai K."/>
        </authorList>
    </citation>
    <scope>NUCLEOTIDE SEQUENCE [LARGE SCALE GENOMIC DNA]</scope>
    <source>
        <strain evidence="2 3">MK-D1</strain>
    </source>
</reference>
<evidence type="ECO:0000259" key="1">
    <source>
        <dbReference type="Pfam" id="PF02558"/>
    </source>
</evidence>
<dbReference type="KEGG" id="psyt:DSAG12_01987"/>
<protein>
    <submittedName>
        <fullName evidence="2">Ketopantoate reductase family protein</fullName>
    </submittedName>
</protein>
<dbReference type="OrthoDB" id="201845at2157"/>
<name>A0A5B9DA63_9ARCH</name>
<dbReference type="Pfam" id="PF02558">
    <property type="entry name" value="ApbA"/>
    <property type="match status" value="1"/>
</dbReference>
<sequence length="330" mass="37697">MRILFYGAGVIGSLYASELFSYKDNIKECINGEENNSQITDKTQVEINILARGKRLEDIQKNGIVINHYLQKKKTIINVPAIESLEENDVYDFIFVIMRKNQVLDILPILQRNKSENIIFLGNNGTGIENYQDLIRKERILLGFPSAGGRREGPMIKSIHSEKGNMTLGEMNGKITPRLLLLKKIFEAAKFPVVFTDNIDAWLKYHIALVSPLANGIFYAKGDNYKLAKDRNGIKLVIRAIKEGFCVLKNLNIPIYPDNLKKLFRYPRFLQIFFLKKALGSEKGELALRDHAMAAIDEMRQIADEFQEIIKKTSTPTPSINKLYEFIPLK</sequence>
<dbReference type="Proteomes" id="UP000321408">
    <property type="component" value="Chromosome"/>
</dbReference>
<dbReference type="RefSeq" id="WP_147663037.1">
    <property type="nucleotide sequence ID" value="NZ_CP042905.2"/>
</dbReference>
<evidence type="ECO:0000313" key="3">
    <source>
        <dbReference type="Proteomes" id="UP000321408"/>
    </source>
</evidence>
<reference evidence="2 3" key="2">
    <citation type="journal article" date="2024" name="Int. J. Syst. Evol. Microbiol.">
        <title>Promethearchaeum syntrophicum gen. nov., sp. nov., an anaerobic, obligately syntrophic archaeon, the first isolate of the lineage 'Asgard' archaea, and proposal of the new archaeal phylum Promethearchaeota phyl. nov. and kingdom Promethearchaeati regn. nov.</title>
        <authorList>
            <person name="Imachi H."/>
            <person name="Nobu M.K."/>
            <person name="Kato S."/>
            <person name="Takaki Y."/>
            <person name="Miyazaki M."/>
            <person name="Miyata M."/>
            <person name="Ogawara M."/>
            <person name="Saito Y."/>
            <person name="Sakai S."/>
            <person name="Tahara Y.O."/>
            <person name="Takano Y."/>
            <person name="Tasumi E."/>
            <person name="Uematsu K."/>
            <person name="Yoshimura T."/>
            <person name="Itoh T."/>
            <person name="Ohkuma M."/>
            <person name="Takai K."/>
        </authorList>
    </citation>
    <scope>NUCLEOTIDE SEQUENCE [LARGE SCALE GENOMIC DNA]</scope>
    <source>
        <strain evidence="2 3">MK-D1</strain>
    </source>
</reference>
<dbReference type="GeneID" id="41329977"/>
<dbReference type="InterPro" id="IPR013332">
    <property type="entry name" value="KPR_N"/>
</dbReference>
<gene>
    <name evidence="2" type="ORF">DSAG12_01987</name>
</gene>